<proteinExistence type="inferred from homology"/>
<sequence length="85" mass="9665">MSYSISYVPSAAKALRKLDRPIARRLVASIKKLSDEPRPPGCVQLRGGSGELRIRVGDYRVIYEIFGSELVELVLHLGHRREVYR</sequence>
<dbReference type="Gene3D" id="3.30.2310.20">
    <property type="entry name" value="RelE-like"/>
    <property type="match status" value="1"/>
</dbReference>
<dbReference type="InterPro" id="IPR035093">
    <property type="entry name" value="RelE/ParE_toxin_dom_sf"/>
</dbReference>
<dbReference type="STRING" id="1136497.SAMN04489752_1902"/>
<evidence type="ECO:0000256" key="1">
    <source>
        <dbReference type="ARBA" id="ARBA00006226"/>
    </source>
</evidence>
<dbReference type="PANTHER" id="PTHR35601">
    <property type="entry name" value="TOXIN RELE"/>
    <property type="match status" value="1"/>
</dbReference>
<dbReference type="Proteomes" id="UP000199597">
    <property type="component" value="Chromosome I"/>
</dbReference>
<keyword evidence="2" id="KW-1277">Toxin-antitoxin system</keyword>
<dbReference type="EMBL" id="LT629766">
    <property type="protein sequence ID" value="SDS52671.1"/>
    <property type="molecule type" value="Genomic_DNA"/>
</dbReference>
<dbReference type="InterPro" id="IPR007712">
    <property type="entry name" value="RelE/ParE_toxin"/>
</dbReference>
<keyword evidence="4" id="KW-1185">Reference proteome</keyword>
<dbReference type="PANTHER" id="PTHR35601:SF1">
    <property type="entry name" value="TOXIN RELE"/>
    <property type="match status" value="1"/>
</dbReference>
<dbReference type="AlphaFoldDB" id="A0A1H1SXK3"/>
<dbReference type="Pfam" id="PF05016">
    <property type="entry name" value="ParE_toxin"/>
    <property type="match status" value="1"/>
</dbReference>
<dbReference type="OrthoDB" id="5326046at2"/>
<comment type="similarity">
    <text evidence="1">Belongs to the RelE toxin family.</text>
</comment>
<evidence type="ECO:0000313" key="3">
    <source>
        <dbReference type="EMBL" id="SDS52671.1"/>
    </source>
</evidence>
<accession>A0A1H1SXK3</accession>
<evidence type="ECO:0000256" key="2">
    <source>
        <dbReference type="ARBA" id="ARBA00022649"/>
    </source>
</evidence>
<gene>
    <name evidence="3" type="ORF">SAMN04489752_1902</name>
</gene>
<protein>
    <submittedName>
        <fullName evidence="3">mRNA interferase RelE/StbE</fullName>
    </submittedName>
</protein>
<organism evidence="3 4">
    <name type="scientific">Brevibacterium siliguriense</name>
    <dbReference type="NCBI Taxonomy" id="1136497"/>
    <lineage>
        <taxon>Bacteria</taxon>
        <taxon>Bacillati</taxon>
        <taxon>Actinomycetota</taxon>
        <taxon>Actinomycetes</taxon>
        <taxon>Micrococcales</taxon>
        <taxon>Brevibacteriaceae</taxon>
        <taxon>Brevibacterium</taxon>
    </lineage>
</organism>
<dbReference type="SUPFAM" id="SSF143011">
    <property type="entry name" value="RelE-like"/>
    <property type="match status" value="1"/>
</dbReference>
<reference evidence="4" key="1">
    <citation type="submission" date="2016-10" db="EMBL/GenBank/DDBJ databases">
        <authorList>
            <person name="Varghese N."/>
            <person name="Submissions S."/>
        </authorList>
    </citation>
    <scope>NUCLEOTIDE SEQUENCE [LARGE SCALE GENOMIC DNA]</scope>
    <source>
        <strain evidence="4">DSM 23676</strain>
    </source>
</reference>
<name>A0A1H1SXK3_9MICO</name>
<evidence type="ECO:0000313" key="4">
    <source>
        <dbReference type="Proteomes" id="UP000199597"/>
    </source>
</evidence>